<dbReference type="InterPro" id="IPR004045">
    <property type="entry name" value="Glutathione_S-Trfase_N"/>
</dbReference>
<dbReference type="InterPro" id="IPR016639">
    <property type="entry name" value="GST_Omega/GSH"/>
</dbReference>
<dbReference type="SFLD" id="SFLDG01148">
    <property type="entry name" value="Xi_(cytGST)"/>
    <property type="match status" value="1"/>
</dbReference>
<reference evidence="2 3" key="1">
    <citation type="journal article" date="2020" name="Antonie Van Leeuwenhoek">
        <title>Stenotrophomonas cyclobalanopsidis sp. nov., isolated from the leaf spot disease of Cyclobalanopsis patelliformis.</title>
        <authorList>
            <person name="Bian D.R."/>
            <person name="Xue H."/>
            <person name="Piao C.G."/>
            <person name="Li Y."/>
        </authorList>
    </citation>
    <scope>NUCLEOTIDE SEQUENCE [LARGE SCALE GENOMIC DNA]</scope>
    <source>
        <strain evidence="2 3">TPQG1-4</strain>
    </source>
</reference>
<evidence type="ECO:0000313" key="2">
    <source>
        <dbReference type="EMBL" id="KAA8995048.1"/>
    </source>
</evidence>
<dbReference type="PANTHER" id="PTHR32419">
    <property type="entry name" value="GLUTATHIONYL-HYDROQUINONE REDUCTASE"/>
    <property type="match status" value="1"/>
</dbReference>
<dbReference type="SFLD" id="SFLDG01206">
    <property type="entry name" value="Xi.1"/>
    <property type="match status" value="1"/>
</dbReference>
<comment type="caution">
    <text evidence="2">The sequence shown here is derived from an EMBL/GenBank/DDBJ whole genome shotgun (WGS) entry which is preliminary data.</text>
</comment>
<protein>
    <submittedName>
        <fullName evidence="2">Glutathione S-transferase family protein</fullName>
    </submittedName>
</protein>
<dbReference type="InterPro" id="IPR036249">
    <property type="entry name" value="Thioredoxin-like_sf"/>
</dbReference>
<dbReference type="InterPro" id="IPR036282">
    <property type="entry name" value="Glutathione-S-Trfase_C_sf"/>
</dbReference>
<dbReference type="PANTHER" id="PTHR32419:SF6">
    <property type="entry name" value="GLUTATHIONE S-TRANSFERASE OMEGA-LIKE 1-RELATED"/>
    <property type="match status" value="1"/>
</dbReference>
<dbReference type="InterPro" id="IPR040079">
    <property type="entry name" value="Glutathione_S-Trfase"/>
</dbReference>
<dbReference type="PROSITE" id="PS50405">
    <property type="entry name" value="GST_CTER"/>
    <property type="match status" value="1"/>
</dbReference>
<dbReference type="Gene3D" id="3.40.30.10">
    <property type="entry name" value="Glutaredoxin"/>
    <property type="match status" value="1"/>
</dbReference>
<dbReference type="CDD" id="cd03190">
    <property type="entry name" value="GST_C_Omega_like"/>
    <property type="match status" value="1"/>
</dbReference>
<dbReference type="Pfam" id="PF13410">
    <property type="entry name" value="GST_C_2"/>
    <property type="match status" value="1"/>
</dbReference>
<dbReference type="PIRSF" id="PIRSF015753">
    <property type="entry name" value="GST"/>
    <property type="match status" value="1"/>
</dbReference>
<dbReference type="SUPFAM" id="SSF47616">
    <property type="entry name" value="GST C-terminal domain-like"/>
    <property type="match status" value="1"/>
</dbReference>
<dbReference type="SUPFAM" id="SSF52833">
    <property type="entry name" value="Thioredoxin-like"/>
    <property type="match status" value="1"/>
</dbReference>
<organism evidence="2 3">
    <name type="scientific">Stenotrophomonas cyclobalanopsidis</name>
    <dbReference type="NCBI Taxonomy" id="2771362"/>
    <lineage>
        <taxon>Bacteria</taxon>
        <taxon>Pseudomonadati</taxon>
        <taxon>Pseudomonadota</taxon>
        <taxon>Gammaproteobacteria</taxon>
        <taxon>Lysobacterales</taxon>
        <taxon>Lysobacteraceae</taxon>
        <taxon>Stenotrophomonas</taxon>
    </lineage>
</organism>
<feature type="domain" description="GST C-terminal" evidence="1">
    <location>
        <begin position="171"/>
        <end position="305"/>
    </location>
</feature>
<name>A0ABQ6SXK8_9GAMM</name>
<gene>
    <name evidence="2" type="ORF">FJU31_16025</name>
</gene>
<sequence>MGQLVDGVWQVGTAGAAGEDGQFHREESTFRHWLTADGGPGPQGQPGHAAASGRYRLYVSLACPWAHRTLIMRALKGLESVLPVSVVHWYMGDQGWTFQPGRGVIPDPELQAEYLHHLYTAAKPGMTGKVTVPVLWDREQRSIVSNESADILRMFNEAFDGHGALPGDYYPAALRADIDAINARVYEAVNNGVYKAGFASTQQAYDEAVGPLFETLDMLDAQLQQSPWLVGGRMTEADIRLFTTLLRFDAVYHGHFKCNVRQIASYPGLNGLLQRMLAMPAVARTVDAHHITHHYYQSHRQLNPSGIVAKGLAWLRDLPPAQL</sequence>
<dbReference type="EMBL" id="VYKI01000026">
    <property type="protein sequence ID" value="KAA8995048.1"/>
    <property type="molecule type" value="Genomic_DNA"/>
</dbReference>
<evidence type="ECO:0000313" key="3">
    <source>
        <dbReference type="Proteomes" id="UP000326367"/>
    </source>
</evidence>
<dbReference type="RefSeq" id="WP_150455618.1">
    <property type="nucleotide sequence ID" value="NZ_VYKI01000026.1"/>
</dbReference>
<accession>A0ABQ6SXK8</accession>
<dbReference type="Proteomes" id="UP000326367">
    <property type="component" value="Unassembled WGS sequence"/>
</dbReference>
<keyword evidence="3" id="KW-1185">Reference proteome</keyword>
<dbReference type="InterPro" id="IPR047047">
    <property type="entry name" value="GST_Omega-like_C"/>
</dbReference>
<dbReference type="Gene3D" id="1.20.1050.10">
    <property type="match status" value="1"/>
</dbReference>
<dbReference type="InterPro" id="IPR010987">
    <property type="entry name" value="Glutathione-S-Trfase_C-like"/>
</dbReference>
<evidence type="ECO:0000259" key="1">
    <source>
        <dbReference type="PROSITE" id="PS50405"/>
    </source>
</evidence>
<dbReference type="Pfam" id="PF13409">
    <property type="entry name" value="GST_N_2"/>
    <property type="match status" value="1"/>
</dbReference>
<proteinExistence type="predicted"/>
<dbReference type="SFLD" id="SFLDS00019">
    <property type="entry name" value="Glutathione_Transferase_(cytos"/>
    <property type="match status" value="1"/>
</dbReference>